<proteinExistence type="predicted"/>
<dbReference type="EMBL" id="JBCLYO010000017">
    <property type="protein sequence ID" value="KAL0081783.1"/>
    <property type="molecule type" value="Genomic_DNA"/>
</dbReference>
<dbReference type="PROSITE" id="PS50238">
    <property type="entry name" value="RHOGAP"/>
    <property type="match status" value="1"/>
</dbReference>
<feature type="domain" description="Rho-GAP" evidence="3">
    <location>
        <begin position="485"/>
        <end position="685"/>
    </location>
</feature>
<name>A0ABR3ASU5_PHYBL</name>
<dbReference type="InterPro" id="IPR036390">
    <property type="entry name" value="WH_DNA-bd_sf"/>
</dbReference>
<reference evidence="5 6" key="1">
    <citation type="submission" date="2024-04" db="EMBL/GenBank/DDBJ databases">
        <title>Symmetric and asymmetric DNA N6-adenine methylation regulates different biological responses in Mucorales.</title>
        <authorList>
            <consortium name="Lawrence Berkeley National Laboratory"/>
            <person name="Lax C."/>
            <person name="Mondo S.J."/>
            <person name="Osorio-Concepcion M."/>
            <person name="Muszewska A."/>
            <person name="Corrochano-Luque M."/>
            <person name="Gutierrez G."/>
            <person name="Riley R."/>
            <person name="Lipzen A."/>
            <person name="Guo J."/>
            <person name="Hundley H."/>
            <person name="Amirebrahimi M."/>
            <person name="Ng V."/>
            <person name="Lorenzo-Gutierrez D."/>
            <person name="Binder U."/>
            <person name="Yang J."/>
            <person name="Song Y."/>
            <person name="Canovas D."/>
            <person name="Navarro E."/>
            <person name="Freitag M."/>
            <person name="Gabaldon T."/>
            <person name="Grigoriev I.V."/>
            <person name="Corrochano L.M."/>
            <person name="Nicolas F.E."/>
            <person name="Garre V."/>
        </authorList>
    </citation>
    <scope>NUCLEOTIDE SEQUENCE [LARGE SCALE GENOMIC DNA]</scope>
    <source>
        <strain evidence="5 6">L51</strain>
    </source>
</reference>
<feature type="compositionally biased region" description="Low complexity" evidence="2">
    <location>
        <begin position="168"/>
        <end position="179"/>
    </location>
</feature>
<dbReference type="InterPro" id="IPR027267">
    <property type="entry name" value="AH/BAR_dom_sf"/>
</dbReference>
<dbReference type="PROSITE" id="PS51741">
    <property type="entry name" value="F_BAR"/>
    <property type="match status" value="1"/>
</dbReference>
<feature type="compositionally biased region" description="Basic and acidic residues" evidence="2">
    <location>
        <begin position="825"/>
        <end position="845"/>
    </location>
</feature>
<dbReference type="InterPro" id="IPR031160">
    <property type="entry name" value="F_BAR_dom"/>
</dbReference>
<protein>
    <recommendedName>
        <fullName evidence="7">Rho-GAP domain-containing protein</fullName>
    </recommendedName>
</protein>
<dbReference type="InterPro" id="IPR000198">
    <property type="entry name" value="RhoGAP_dom"/>
</dbReference>
<evidence type="ECO:0000313" key="6">
    <source>
        <dbReference type="Proteomes" id="UP001448207"/>
    </source>
</evidence>
<dbReference type="Pfam" id="PF00620">
    <property type="entry name" value="RhoGAP"/>
    <property type="match status" value="1"/>
</dbReference>
<dbReference type="SUPFAM" id="SSF48350">
    <property type="entry name" value="GTPase activation domain, GAP"/>
    <property type="match status" value="1"/>
</dbReference>
<dbReference type="Gene3D" id="1.20.1270.60">
    <property type="entry name" value="Arfaptin homology (AH) domain/BAR domain"/>
    <property type="match status" value="2"/>
</dbReference>
<feature type="region of interest" description="Disordered" evidence="2">
    <location>
        <begin position="741"/>
        <end position="870"/>
    </location>
</feature>
<feature type="compositionally biased region" description="Acidic residues" evidence="2">
    <location>
        <begin position="858"/>
        <end position="870"/>
    </location>
</feature>
<evidence type="ECO:0000313" key="5">
    <source>
        <dbReference type="EMBL" id="KAL0081783.1"/>
    </source>
</evidence>
<dbReference type="Pfam" id="PF00610">
    <property type="entry name" value="DEP"/>
    <property type="match status" value="1"/>
</dbReference>
<keyword evidence="1" id="KW-0175">Coiled coil</keyword>
<dbReference type="Proteomes" id="UP001448207">
    <property type="component" value="Unassembled WGS sequence"/>
</dbReference>
<gene>
    <name evidence="5" type="ORF">J3Q64DRAFT_1823641</name>
</gene>
<dbReference type="Pfam" id="PF00611">
    <property type="entry name" value="FCH"/>
    <property type="match status" value="1"/>
</dbReference>
<feature type="domain" description="F-BAR" evidence="4">
    <location>
        <begin position="5"/>
        <end position="450"/>
    </location>
</feature>
<feature type="compositionally biased region" description="Pro residues" evidence="2">
    <location>
        <begin position="194"/>
        <end position="203"/>
    </location>
</feature>
<feature type="compositionally biased region" description="Gly residues" evidence="2">
    <location>
        <begin position="748"/>
        <end position="765"/>
    </location>
</feature>
<sequence length="870" mass="96103">MASALHFETSFWSQKQPHSTLPDFQSGLQILHQKLQQSKVENEEVITFFKDRISIEESYGNKLIDQSKIPSKNSGFGRDEGAGLRSCFENFKVASSQFGTHHKETAATMTDSALKPLQTFNEDYKNMVATSRQQLDSNLKQFDGLYKDAERAKSLYNRRCREADQAEEQAVQQASLEAPPLQPPTSPTEQSQPPAEPAPPVPPKDIITVRLGSQVLTPAEFDTLIQQMRKEIPVKDHRVPILGTYKSTSTGEDIARWLQHNLAQCKDSPAMADIVGQQLIQPHGVLRLIAQRGNKFLPSATSYYQWRIRDPEEEAGSVGSNPTTSALGGIFEKLGGGIAVGNGGVNGGAGAGGSPVVPGEEPYKKARMDAERADEAYRSAVKRVDRMRTVIEEALFTHFAEMEKVELRRLDTLKQVFSAFASCLSASLPGDKAIVDQMRLFLESLKPEQDIQYIVQQYCTASFSPKAMLYENYYHGIAHDQIFGVPLEELGKQTENGVPQFVTYALEAITQGANEMSLEEKRKLWSTPLGLESVHTARADINIASSRITVDLLKQYEPGLLVAVLRLFLLELPEPLLTFEFYDPAQALYNSNSEQDESMRIFPLSHLISSLPGSHFNTLDALLTHLDTFIRQFSKAPLEEEEIFKISQILGPIILRSRVETLTTLTSRVPRHLAHDLIKYHKDIFSEVTYRAHAESEKRRQTRLVALRTTEQTEAETKKRGLMSFIRPSEETKWGVNSVMGVFQRNGNGSGGGSGSGGSGSGGGTSTSPPVPSPSDSRSFTPPTSMHFGSVITQESPPSSPTLPPKADPPPPSSSSPPSQVMFDVADHISDKPASIKETDKKEVVEAPPPHQPKEESQPEGELDPFFADD</sequence>
<dbReference type="SMART" id="SM00055">
    <property type="entry name" value="FCH"/>
    <property type="match status" value="1"/>
</dbReference>
<dbReference type="InterPro" id="IPR000591">
    <property type="entry name" value="DEP_dom"/>
</dbReference>
<organism evidence="5 6">
    <name type="scientific">Phycomyces blakesleeanus</name>
    <dbReference type="NCBI Taxonomy" id="4837"/>
    <lineage>
        <taxon>Eukaryota</taxon>
        <taxon>Fungi</taxon>
        <taxon>Fungi incertae sedis</taxon>
        <taxon>Mucoromycota</taxon>
        <taxon>Mucoromycotina</taxon>
        <taxon>Mucoromycetes</taxon>
        <taxon>Mucorales</taxon>
        <taxon>Phycomycetaceae</taxon>
        <taxon>Phycomyces</taxon>
    </lineage>
</organism>
<evidence type="ECO:0008006" key="7">
    <source>
        <dbReference type="Google" id="ProtNLM"/>
    </source>
</evidence>
<evidence type="ECO:0000259" key="4">
    <source>
        <dbReference type="PROSITE" id="PS51741"/>
    </source>
</evidence>
<keyword evidence="6" id="KW-1185">Reference proteome</keyword>
<evidence type="ECO:0000256" key="1">
    <source>
        <dbReference type="PROSITE-ProRule" id="PRU01077"/>
    </source>
</evidence>
<dbReference type="SUPFAM" id="SSF46785">
    <property type="entry name" value="Winged helix' DNA-binding domain"/>
    <property type="match status" value="1"/>
</dbReference>
<comment type="caution">
    <text evidence="5">The sequence shown here is derived from an EMBL/GenBank/DDBJ whole genome shotgun (WGS) entry which is preliminary data.</text>
</comment>
<evidence type="ECO:0000259" key="3">
    <source>
        <dbReference type="PROSITE" id="PS50238"/>
    </source>
</evidence>
<dbReference type="InterPro" id="IPR001060">
    <property type="entry name" value="FCH_dom"/>
</dbReference>
<accession>A0ABR3ASU5</accession>
<dbReference type="PANTHER" id="PTHR23065">
    <property type="entry name" value="PROLINE-SERINE-THREONINE PHOSPHATASE INTERACTING PROTEIN 1"/>
    <property type="match status" value="1"/>
</dbReference>
<dbReference type="Gene3D" id="1.10.555.10">
    <property type="entry name" value="Rho GTPase activation protein"/>
    <property type="match status" value="1"/>
</dbReference>
<evidence type="ECO:0000256" key="2">
    <source>
        <dbReference type="SAM" id="MobiDB-lite"/>
    </source>
</evidence>
<feature type="region of interest" description="Disordered" evidence="2">
    <location>
        <begin position="165"/>
        <end position="205"/>
    </location>
</feature>
<dbReference type="SMART" id="SM00324">
    <property type="entry name" value="RhoGAP"/>
    <property type="match status" value="1"/>
</dbReference>
<dbReference type="PANTHER" id="PTHR23065:SF17">
    <property type="entry name" value="RHO-GTPASE-ACTIVATING PROTEIN RGD2"/>
    <property type="match status" value="1"/>
</dbReference>
<feature type="compositionally biased region" description="Pro residues" evidence="2">
    <location>
        <begin position="798"/>
        <end position="815"/>
    </location>
</feature>
<dbReference type="InterPro" id="IPR008936">
    <property type="entry name" value="Rho_GTPase_activation_prot"/>
</dbReference>
<dbReference type="SUPFAM" id="SSF103657">
    <property type="entry name" value="BAR/IMD domain-like"/>
    <property type="match status" value="1"/>
</dbReference>